<accession>A0A7W5FEN7</accession>
<evidence type="ECO:0000256" key="2">
    <source>
        <dbReference type="SAM" id="MobiDB-lite"/>
    </source>
</evidence>
<dbReference type="PROSITE" id="PS51257">
    <property type="entry name" value="PROKAR_LIPOPROTEIN"/>
    <property type="match status" value="1"/>
</dbReference>
<reference evidence="4 5" key="1">
    <citation type="submission" date="2020-08" db="EMBL/GenBank/DDBJ databases">
        <title>Genomic Encyclopedia of Type Strains, Phase III (KMG-III): the genomes of soil and plant-associated and newly described type strains.</title>
        <authorList>
            <person name="Whitman W."/>
        </authorList>
    </citation>
    <scope>NUCLEOTIDE SEQUENCE [LARGE SCALE GENOMIC DNA]</scope>
    <source>
        <strain evidence="4 5">CECT 3287</strain>
    </source>
</reference>
<dbReference type="InterPro" id="IPR036365">
    <property type="entry name" value="PGBD-like_sf"/>
</dbReference>
<feature type="domain" description="Peptidoglycan binding-like" evidence="3">
    <location>
        <begin position="225"/>
        <end position="275"/>
    </location>
</feature>
<dbReference type="Gene3D" id="1.10.101.10">
    <property type="entry name" value="PGBD-like superfamily/PGBD"/>
    <property type="match status" value="2"/>
</dbReference>
<keyword evidence="5" id="KW-1185">Reference proteome</keyword>
<dbReference type="RefSeq" id="WP_183220502.1">
    <property type="nucleotide sequence ID" value="NZ_BMPW01000004.1"/>
</dbReference>
<dbReference type="EMBL" id="JACHXF010000006">
    <property type="protein sequence ID" value="MBB3095634.1"/>
    <property type="molecule type" value="Genomic_DNA"/>
</dbReference>
<dbReference type="Pfam" id="PF01471">
    <property type="entry name" value="PG_binding_1"/>
    <property type="match status" value="2"/>
</dbReference>
<proteinExistence type="predicted"/>
<evidence type="ECO:0000313" key="5">
    <source>
        <dbReference type="Proteomes" id="UP000590749"/>
    </source>
</evidence>
<dbReference type="InterPro" id="IPR002477">
    <property type="entry name" value="Peptidoglycan-bd-like"/>
</dbReference>
<feature type="coiled-coil region" evidence="1">
    <location>
        <begin position="28"/>
        <end position="55"/>
    </location>
</feature>
<evidence type="ECO:0000313" key="4">
    <source>
        <dbReference type="EMBL" id="MBB3095634.1"/>
    </source>
</evidence>
<evidence type="ECO:0000256" key="1">
    <source>
        <dbReference type="SAM" id="Coils"/>
    </source>
</evidence>
<dbReference type="InterPro" id="IPR053716">
    <property type="entry name" value="Flag_assembly_chemotaxis_eff"/>
</dbReference>
<gene>
    <name evidence="4" type="ORF">FHR83_003304</name>
</gene>
<comment type="caution">
    <text evidence="4">The sequence shown here is derived from an EMBL/GenBank/DDBJ whole genome shotgun (WGS) entry which is preliminary data.</text>
</comment>
<feature type="compositionally biased region" description="Pro residues" evidence="2">
    <location>
        <begin position="136"/>
        <end position="151"/>
    </location>
</feature>
<dbReference type="AlphaFoldDB" id="A0A7W5FEN7"/>
<evidence type="ECO:0000259" key="3">
    <source>
        <dbReference type="Pfam" id="PF01471"/>
    </source>
</evidence>
<sequence>MRARVPILLLGGILAVTGCGSGDGDARVTVAERQLADAQEALAGAQAELAGQIEAFCRTGSSYVTALDRYGDLITGTAPTVGDVKEAGADLAEPRSQVVTSIEKLAEARQAVADAEKELAEAAAALASARAGASLPPAPSPSPSPSKPPEPGASVADTTVSRVRQADADFTAAQAGIADQTPLRQASERFNSAAVALEMSWLDLLGEAGCATEEQRGQARDYTLAVQKSLSTAGYYKAEVDGVYGPTTVDAVRALQKAHGLTETGAVDKATDAALQSDLRARGGAAADEAIASTAAVQQTLKLAGFWTGPVDGTWTDELTEALKAFQKDLGIEPTGTVDAATIAAVEHARAAKPSPAPSVSPP</sequence>
<dbReference type="Gene3D" id="1.10.287.1700">
    <property type="match status" value="1"/>
</dbReference>
<keyword evidence="1" id="KW-0175">Coiled coil</keyword>
<dbReference type="Proteomes" id="UP000590749">
    <property type="component" value="Unassembled WGS sequence"/>
</dbReference>
<protein>
    <submittedName>
        <fullName evidence="4">Murein L,D-transpeptidase YcbB/YkuD</fullName>
    </submittedName>
</protein>
<feature type="domain" description="Peptidoglycan binding-like" evidence="3">
    <location>
        <begin position="295"/>
        <end position="345"/>
    </location>
</feature>
<name>A0A7W5FEN7_9ACTN</name>
<dbReference type="InterPro" id="IPR036366">
    <property type="entry name" value="PGBDSf"/>
</dbReference>
<dbReference type="SUPFAM" id="SSF47090">
    <property type="entry name" value="PGBD-like"/>
    <property type="match status" value="2"/>
</dbReference>
<organism evidence="4 5">
    <name type="scientific">Actinoplanes campanulatus</name>
    <dbReference type="NCBI Taxonomy" id="113559"/>
    <lineage>
        <taxon>Bacteria</taxon>
        <taxon>Bacillati</taxon>
        <taxon>Actinomycetota</taxon>
        <taxon>Actinomycetes</taxon>
        <taxon>Micromonosporales</taxon>
        <taxon>Micromonosporaceae</taxon>
        <taxon>Actinoplanes</taxon>
    </lineage>
</organism>
<feature type="region of interest" description="Disordered" evidence="2">
    <location>
        <begin position="130"/>
        <end position="156"/>
    </location>
</feature>